<gene>
    <name evidence="1" type="ORF">GPM918_LOCUS17263</name>
    <name evidence="2" type="ORF">OVA965_LOCUS23873</name>
    <name evidence="3" type="ORF">SRO942_LOCUS17262</name>
    <name evidence="4" type="ORF">TMI583_LOCUS24591</name>
</gene>
<dbReference type="Proteomes" id="UP000663829">
    <property type="component" value="Unassembled WGS sequence"/>
</dbReference>
<dbReference type="EMBL" id="CAJOBA010035676">
    <property type="protein sequence ID" value="CAF4008703.1"/>
    <property type="molecule type" value="Genomic_DNA"/>
</dbReference>
<protein>
    <submittedName>
        <fullName evidence="1">Uncharacterized protein</fullName>
    </submittedName>
</protein>
<reference evidence="1" key="1">
    <citation type="submission" date="2021-02" db="EMBL/GenBank/DDBJ databases">
        <authorList>
            <person name="Nowell W R."/>
        </authorList>
    </citation>
    <scope>NUCLEOTIDE SEQUENCE</scope>
</reference>
<dbReference type="OrthoDB" id="10010954at2759"/>
<dbReference type="Proteomes" id="UP000682733">
    <property type="component" value="Unassembled WGS sequence"/>
</dbReference>
<sequence length="126" mass="14524">MRPLSIGRNASWYAQAKCFRQLRQITFDQNKYICGVELILNLAPNNLSLAFIAFGRDYKVCGYNTQVRNNGLTFNHPPEKNAPLIEGLCQAVREICKDSNQQYSRLEDYIHFMSNQVPFGAFVRSR</sequence>
<dbReference type="EMBL" id="CAJNOK010014147">
    <property type="protein sequence ID" value="CAF1198601.1"/>
    <property type="molecule type" value="Genomic_DNA"/>
</dbReference>
<evidence type="ECO:0000313" key="4">
    <source>
        <dbReference type="EMBL" id="CAF4008703.1"/>
    </source>
</evidence>
<dbReference type="EMBL" id="CAJNOQ010004704">
    <property type="protein sequence ID" value="CAF1070777.1"/>
    <property type="molecule type" value="Genomic_DNA"/>
</dbReference>
<name>A0A814LTS3_9BILA</name>
<evidence type="ECO:0000313" key="1">
    <source>
        <dbReference type="EMBL" id="CAF1070777.1"/>
    </source>
</evidence>
<accession>A0A814LTS3</accession>
<evidence type="ECO:0000313" key="5">
    <source>
        <dbReference type="Proteomes" id="UP000663829"/>
    </source>
</evidence>
<keyword evidence="5" id="KW-1185">Reference proteome</keyword>
<organism evidence="1 5">
    <name type="scientific">Didymodactylos carnosus</name>
    <dbReference type="NCBI Taxonomy" id="1234261"/>
    <lineage>
        <taxon>Eukaryota</taxon>
        <taxon>Metazoa</taxon>
        <taxon>Spiralia</taxon>
        <taxon>Gnathifera</taxon>
        <taxon>Rotifera</taxon>
        <taxon>Eurotatoria</taxon>
        <taxon>Bdelloidea</taxon>
        <taxon>Philodinida</taxon>
        <taxon>Philodinidae</taxon>
        <taxon>Didymodactylos</taxon>
    </lineage>
</organism>
<dbReference type="AlphaFoldDB" id="A0A814LTS3"/>
<evidence type="ECO:0000313" key="2">
    <source>
        <dbReference type="EMBL" id="CAF1198601.1"/>
    </source>
</evidence>
<evidence type="ECO:0000313" key="3">
    <source>
        <dbReference type="EMBL" id="CAF3837895.1"/>
    </source>
</evidence>
<dbReference type="Proteomes" id="UP000681722">
    <property type="component" value="Unassembled WGS sequence"/>
</dbReference>
<comment type="caution">
    <text evidence="1">The sequence shown here is derived from an EMBL/GenBank/DDBJ whole genome shotgun (WGS) entry which is preliminary data.</text>
</comment>
<dbReference type="EMBL" id="CAJOBC010004704">
    <property type="protein sequence ID" value="CAF3837895.1"/>
    <property type="molecule type" value="Genomic_DNA"/>
</dbReference>
<dbReference type="Proteomes" id="UP000677228">
    <property type="component" value="Unassembled WGS sequence"/>
</dbReference>
<proteinExistence type="predicted"/>